<evidence type="ECO:0000259" key="3">
    <source>
        <dbReference type="PROSITE" id="PS50800"/>
    </source>
</evidence>
<gene>
    <name evidence="4" type="ORF">M569_10274</name>
</gene>
<dbReference type="Proteomes" id="UP000015453">
    <property type="component" value="Unassembled WGS sequence"/>
</dbReference>
<feature type="compositionally biased region" description="Polar residues" evidence="2">
    <location>
        <begin position="106"/>
        <end position="118"/>
    </location>
</feature>
<comment type="similarity">
    <text evidence="1">Belongs to the DDA1 family.</text>
</comment>
<protein>
    <recommendedName>
        <fullName evidence="3">SAP domain-containing protein</fullName>
    </recommendedName>
</protein>
<dbReference type="GO" id="GO:0032436">
    <property type="term" value="P:positive regulation of proteasomal ubiquitin-dependent protein catabolic process"/>
    <property type="evidence" value="ECO:0007669"/>
    <property type="project" value="TreeGrafter"/>
</dbReference>
<organism evidence="4 5">
    <name type="scientific">Genlisea aurea</name>
    <dbReference type="NCBI Taxonomy" id="192259"/>
    <lineage>
        <taxon>Eukaryota</taxon>
        <taxon>Viridiplantae</taxon>
        <taxon>Streptophyta</taxon>
        <taxon>Embryophyta</taxon>
        <taxon>Tracheophyta</taxon>
        <taxon>Spermatophyta</taxon>
        <taxon>Magnoliopsida</taxon>
        <taxon>eudicotyledons</taxon>
        <taxon>Gunneridae</taxon>
        <taxon>Pentapetalae</taxon>
        <taxon>asterids</taxon>
        <taxon>lamiids</taxon>
        <taxon>Lamiales</taxon>
        <taxon>Lentibulariaceae</taxon>
        <taxon>Genlisea</taxon>
    </lineage>
</organism>
<feature type="non-terminal residue" evidence="4">
    <location>
        <position position="1"/>
    </location>
</feature>
<feature type="compositionally biased region" description="Polar residues" evidence="2">
    <location>
        <begin position="23"/>
        <end position="33"/>
    </location>
</feature>
<dbReference type="Gene3D" id="1.10.720.30">
    <property type="entry name" value="SAP domain"/>
    <property type="match status" value="1"/>
</dbReference>
<feature type="non-terminal residue" evidence="4">
    <location>
        <position position="148"/>
    </location>
</feature>
<name>S8DX37_9LAMI</name>
<sequence length="148" mass="15813">NSSTAGSSGGASKFLANLPSRGFFSSTVPSSQPGGIRVYLCDHDTSPPEDQLIKTNQTNILIRSLKLKNSKGDSCSKEGKSTAENPRKRAAERALDNKASGKKAVQHSSSSPAGTSSRMLPEKDLQNLTVERLRTLLKERGLSVKGKK</sequence>
<dbReference type="InterPro" id="IPR003034">
    <property type="entry name" value="SAP_dom"/>
</dbReference>
<feature type="region of interest" description="Disordered" evidence="2">
    <location>
        <begin position="22"/>
        <end position="54"/>
    </location>
</feature>
<evidence type="ECO:0000313" key="5">
    <source>
        <dbReference type="Proteomes" id="UP000015453"/>
    </source>
</evidence>
<dbReference type="AlphaFoldDB" id="S8DX37"/>
<dbReference type="InterPro" id="IPR033575">
    <property type="entry name" value="DDA1-like"/>
</dbReference>
<dbReference type="Pfam" id="PF02037">
    <property type="entry name" value="SAP"/>
    <property type="match status" value="1"/>
</dbReference>
<feature type="domain" description="SAP" evidence="3">
    <location>
        <begin position="125"/>
        <end position="148"/>
    </location>
</feature>
<feature type="region of interest" description="Disordered" evidence="2">
    <location>
        <begin position="68"/>
        <end position="126"/>
    </location>
</feature>
<dbReference type="PANTHER" id="PTHR31879">
    <property type="entry name" value="DET1- AND DDB1-ASSOCIATED PROTEIN 1"/>
    <property type="match status" value="1"/>
</dbReference>
<dbReference type="EMBL" id="AUSU01004783">
    <property type="protein sequence ID" value="EPS64507.1"/>
    <property type="molecule type" value="Genomic_DNA"/>
</dbReference>
<proteinExistence type="inferred from homology"/>
<dbReference type="InterPro" id="IPR018276">
    <property type="entry name" value="DDA1_dom"/>
</dbReference>
<keyword evidence="5" id="KW-1185">Reference proteome</keyword>
<dbReference type="InterPro" id="IPR036361">
    <property type="entry name" value="SAP_dom_sf"/>
</dbReference>
<evidence type="ECO:0000256" key="2">
    <source>
        <dbReference type="SAM" id="MobiDB-lite"/>
    </source>
</evidence>
<feature type="compositionally biased region" description="Basic and acidic residues" evidence="2">
    <location>
        <begin position="70"/>
        <end position="96"/>
    </location>
</feature>
<evidence type="ECO:0000256" key="1">
    <source>
        <dbReference type="ARBA" id="ARBA00008042"/>
    </source>
</evidence>
<evidence type="ECO:0000313" key="4">
    <source>
        <dbReference type="EMBL" id="EPS64507.1"/>
    </source>
</evidence>
<reference evidence="4 5" key="1">
    <citation type="journal article" date="2013" name="BMC Genomics">
        <title>The miniature genome of a carnivorous plant Genlisea aurea contains a low number of genes and short non-coding sequences.</title>
        <authorList>
            <person name="Leushkin E.V."/>
            <person name="Sutormin R.A."/>
            <person name="Nabieva E.R."/>
            <person name="Penin A.A."/>
            <person name="Kondrashov A.S."/>
            <person name="Logacheva M.D."/>
        </authorList>
    </citation>
    <scope>NUCLEOTIDE SEQUENCE [LARGE SCALE GENOMIC DNA]</scope>
</reference>
<dbReference type="PANTHER" id="PTHR31879:SF2">
    <property type="entry name" value="DET1- AND DDB1-ASSOCIATED PROTEIN 1"/>
    <property type="match status" value="1"/>
</dbReference>
<accession>S8DX37</accession>
<dbReference type="OrthoDB" id="445357at2759"/>
<dbReference type="GO" id="GO:0080008">
    <property type="term" value="C:Cul4-RING E3 ubiquitin ligase complex"/>
    <property type="evidence" value="ECO:0007669"/>
    <property type="project" value="TreeGrafter"/>
</dbReference>
<dbReference type="Pfam" id="PF10172">
    <property type="entry name" value="DDA1"/>
    <property type="match status" value="1"/>
</dbReference>
<dbReference type="PROSITE" id="PS50800">
    <property type="entry name" value="SAP"/>
    <property type="match status" value="1"/>
</dbReference>
<comment type="caution">
    <text evidence="4">The sequence shown here is derived from an EMBL/GenBank/DDBJ whole genome shotgun (WGS) entry which is preliminary data.</text>
</comment>